<dbReference type="PROSITE" id="PS00108">
    <property type="entry name" value="PROTEIN_KINASE_ST"/>
    <property type="match status" value="2"/>
</dbReference>
<feature type="domain" description="Protein kinase" evidence="5">
    <location>
        <begin position="555"/>
        <end position="818"/>
    </location>
</feature>
<dbReference type="Proteomes" id="UP000243217">
    <property type="component" value="Unassembled WGS sequence"/>
</dbReference>
<reference evidence="6 7" key="1">
    <citation type="journal article" date="2014" name="Genome Biol. Evol.">
        <title>The secreted proteins of Achlya hypogyna and Thraustotheca clavata identify the ancestral oomycete secretome and reveal gene acquisitions by horizontal gene transfer.</title>
        <authorList>
            <person name="Misner I."/>
            <person name="Blouin N."/>
            <person name="Leonard G."/>
            <person name="Richards T.A."/>
            <person name="Lane C.E."/>
        </authorList>
    </citation>
    <scope>NUCLEOTIDE SEQUENCE [LARGE SCALE GENOMIC DNA]</scope>
    <source>
        <strain evidence="6 7">ATCC 34112</strain>
    </source>
</reference>
<dbReference type="STRING" id="74557.A0A1W0AB18"/>
<dbReference type="GO" id="GO:0005524">
    <property type="term" value="F:ATP binding"/>
    <property type="evidence" value="ECO:0007669"/>
    <property type="project" value="UniProtKB-UniRule"/>
</dbReference>
<dbReference type="GO" id="GO:0004674">
    <property type="term" value="F:protein serine/threonine kinase activity"/>
    <property type="evidence" value="ECO:0007669"/>
    <property type="project" value="UniProtKB-KW"/>
</dbReference>
<keyword evidence="6" id="KW-0808">Transferase</keyword>
<feature type="domain" description="Protein kinase" evidence="5">
    <location>
        <begin position="857"/>
        <end position="1120"/>
    </location>
</feature>
<feature type="domain" description="Protein kinase" evidence="5">
    <location>
        <begin position="1"/>
        <end position="214"/>
    </location>
</feature>
<dbReference type="PANTHER" id="PTHR44329:SF214">
    <property type="entry name" value="PROTEIN KINASE DOMAIN-CONTAINING PROTEIN"/>
    <property type="match status" value="1"/>
</dbReference>
<evidence type="ECO:0000313" key="7">
    <source>
        <dbReference type="Proteomes" id="UP000243217"/>
    </source>
</evidence>
<proteinExistence type="predicted"/>
<evidence type="ECO:0000313" key="6">
    <source>
        <dbReference type="EMBL" id="OQS07369.1"/>
    </source>
</evidence>
<dbReference type="SMART" id="SM00220">
    <property type="entry name" value="S_TKc"/>
    <property type="match status" value="3"/>
</dbReference>
<dbReference type="InterPro" id="IPR000719">
    <property type="entry name" value="Prot_kinase_dom"/>
</dbReference>
<name>A0A1W0AB18_9STRA</name>
<dbReference type="Pfam" id="PF07714">
    <property type="entry name" value="PK_Tyr_Ser-Thr"/>
    <property type="match status" value="3"/>
</dbReference>
<dbReference type="OrthoDB" id="1668230at2759"/>
<keyword evidence="2 4" id="KW-0547">Nucleotide-binding</keyword>
<keyword evidence="6" id="KW-0418">Kinase</keyword>
<dbReference type="EMBL" id="JNBS01000246">
    <property type="protein sequence ID" value="OQS07369.1"/>
    <property type="molecule type" value="Genomic_DNA"/>
</dbReference>
<evidence type="ECO:0000256" key="4">
    <source>
        <dbReference type="PROSITE-ProRule" id="PRU10141"/>
    </source>
</evidence>
<evidence type="ECO:0000256" key="2">
    <source>
        <dbReference type="ARBA" id="ARBA00022741"/>
    </source>
</evidence>
<gene>
    <name evidence="6" type="ORF">THRCLA_20171</name>
</gene>
<dbReference type="InterPro" id="IPR011009">
    <property type="entry name" value="Kinase-like_dom_sf"/>
</dbReference>
<feature type="binding site" evidence="4">
    <location>
        <position position="884"/>
    </location>
    <ligand>
        <name>ATP</name>
        <dbReference type="ChEBI" id="CHEBI:30616"/>
    </ligand>
</feature>
<keyword evidence="1" id="KW-0723">Serine/threonine-protein kinase</keyword>
<sequence length="1124" mass="125887">MSSITATSTRNNITIASYGDLPIVVKKYSTHERFYAESKMLARLDSPFIVKPIGIISNEHKLAIEYMVNGDLHAFLQKIEYPLSLLPQARAYIAWCVAKGLADLHTRGIEHQKLTIKRVLLSDNMDVKICGLYGAAFVPKTLEDFGAVDILAFGKILQELLAAPKGYEPHEDDEIPITPAWLQDMALRCVLVDPNARPSIISIVKVLEENHANEGLLYHGLHHETSLSIFKFTLTVTPKPIVDFKDIENRIKALEPMNPKVVPIEKIPHLDPAKLVHEGTYVASSESVTQFQGKYDDRPVIIHQLHKHVSPREQELLTTHIEARAGLDSPCVDKLLGLCEVNDLACMVVEGTSTTTLRDLLIRSRPYMGEFIWHCKLQCARDIMDGVKYLHSQGILHYNLSTMAVLIDQATHKIKLTDFGYSKMTQSNETLTLGTGGCRWSAPEVIRHSGMESVYSDVFAFGVLLSELETHQVPYYETKNDTAAQQRIAKGDLPAFTSTCPLWYSQLAQDCMHLDPFQRPTPADIIARIEAHLHGSGFDINSGPAVINQLDATRLEFGKYIGGGIFSNGYLGLYDKQPIVLKRPNNHSNSTEYDRPTYFFREVSMYIRVPSPFLVQMLGVAQVPSSAPALILENMDLGSLASYIMTISDPDTFHEATRLHIAFSAAQALAHMHEAQCVHCDVKSDNIYLNSKLCAKLSMLAVAQYLENPNEGAETLPLAGTLLWMAPEIMKGDRYTLKSDVYSFGVVLTEINTLQRPFSSTILSRYTLPQKVATGELRPELRSDCPSWYSDIANACLAFNPADRPSMEKVVEQFRKKIVELGDDFNPDFSNVSIEVPSLNIAGLLDSVQKVNQEDVTVSTCVLGRGAYGTVIWGTYQNKAVAIKQLHSATLKDRHKLQKFLRELDIMTRFRSPFIVECFGMCDLAAAGPVLLMEYMNKGDLRRYLDGLRSRQDALPWSTRCEMAHALIQAIALLHEMNIAHRDIKSYNLLLNEELELKVGDFGEAHPMSEIVYDDLMEDIGTVLWMAPELFTGNIRDTSKTDIYSFGVVLSELDSLQRPFASKEMTVFAIEHAVAKGDLRPEISTNAPEWYRELAEACLSYDPDKRPTANSIVARFQKRMLGSM</sequence>
<dbReference type="InterPro" id="IPR008271">
    <property type="entry name" value="Ser/Thr_kinase_AS"/>
</dbReference>
<dbReference type="Gene3D" id="1.10.510.10">
    <property type="entry name" value="Transferase(Phosphotransferase) domain 1"/>
    <property type="match status" value="4"/>
</dbReference>
<evidence type="ECO:0000259" key="5">
    <source>
        <dbReference type="PROSITE" id="PS50011"/>
    </source>
</evidence>
<feature type="domain" description="Protein kinase" evidence="5">
    <location>
        <begin position="270"/>
        <end position="533"/>
    </location>
</feature>
<dbReference type="PROSITE" id="PS50011">
    <property type="entry name" value="PROTEIN_KINASE_DOM"/>
    <property type="match status" value="4"/>
</dbReference>
<dbReference type="InterPro" id="IPR017441">
    <property type="entry name" value="Protein_kinase_ATP_BS"/>
</dbReference>
<dbReference type="InterPro" id="IPR001245">
    <property type="entry name" value="Ser-Thr/Tyr_kinase_cat_dom"/>
</dbReference>
<evidence type="ECO:0000256" key="3">
    <source>
        <dbReference type="ARBA" id="ARBA00022840"/>
    </source>
</evidence>
<evidence type="ECO:0000256" key="1">
    <source>
        <dbReference type="ARBA" id="ARBA00022527"/>
    </source>
</evidence>
<protein>
    <submittedName>
        <fullName evidence="6">Serine/threonineprotein kinase</fullName>
    </submittedName>
</protein>
<dbReference type="Pfam" id="PF00069">
    <property type="entry name" value="Pkinase"/>
    <property type="match status" value="1"/>
</dbReference>
<dbReference type="SUPFAM" id="SSF56112">
    <property type="entry name" value="Protein kinase-like (PK-like)"/>
    <property type="match status" value="4"/>
</dbReference>
<organism evidence="6 7">
    <name type="scientific">Thraustotheca clavata</name>
    <dbReference type="NCBI Taxonomy" id="74557"/>
    <lineage>
        <taxon>Eukaryota</taxon>
        <taxon>Sar</taxon>
        <taxon>Stramenopiles</taxon>
        <taxon>Oomycota</taxon>
        <taxon>Saprolegniomycetes</taxon>
        <taxon>Saprolegniales</taxon>
        <taxon>Achlyaceae</taxon>
        <taxon>Thraustotheca</taxon>
    </lineage>
</organism>
<dbReference type="PANTHER" id="PTHR44329">
    <property type="entry name" value="SERINE/THREONINE-PROTEIN KINASE TNNI3K-RELATED"/>
    <property type="match status" value="1"/>
</dbReference>
<comment type="caution">
    <text evidence="6">The sequence shown here is derived from an EMBL/GenBank/DDBJ whole genome shotgun (WGS) entry which is preliminary data.</text>
</comment>
<keyword evidence="3 4" id="KW-0067">ATP-binding</keyword>
<keyword evidence="7" id="KW-1185">Reference proteome</keyword>
<dbReference type="PROSITE" id="PS00107">
    <property type="entry name" value="PROTEIN_KINASE_ATP"/>
    <property type="match status" value="1"/>
</dbReference>
<dbReference type="AlphaFoldDB" id="A0A1W0AB18"/>
<dbReference type="InterPro" id="IPR051681">
    <property type="entry name" value="Ser/Thr_Kinases-Pseudokinases"/>
</dbReference>
<accession>A0A1W0AB18</accession>